<feature type="domain" description="Ig-like" evidence="1">
    <location>
        <begin position="70"/>
        <end position="168"/>
    </location>
</feature>
<dbReference type="EMBL" id="JBAMIC010000001">
    <property type="protein sequence ID" value="KAK7116484.1"/>
    <property type="molecule type" value="Genomic_DNA"/>
</dbReference>
<dbReference type="PANTHER" id="PTHR23279:SF36">
    <property type="entry name" value="DEFECTIVE PROBOSCIS EXTENSION RESPONSE 9, ISOFORM A"/>
    <property type="match status" value="1"/>
</dbReference>
<dbReference type="InterPro" id="IPR013783">
    <property type="entry name" value="Ig-like_fold"/>
</dbReference>
<dbReference type="InterPro" id="IPR037448">
    <property type="entry name" value="Zig-8"/>
</dbReference>
<dbReference type="InterPro" id="IPR003599">
    <property type="entry name" value="Ig_sub"/>
</dbReference>
<protein>
    <recommendedName>
        <fullName evidence="1">Ig-like domain-containing protein</fullName>
    </recommendedName>
</protein>
<dbReference type="Pfam" id="PF07679">
    <property type="entry name" value="I-set"/>
    <property type="match status" value="1"/>
</dbReference>
<dbReference type="GO" id="GO:0032589">
    <property type="term" value="C:neuron projection membrane"/>
    <property type="evidence" value="ECO:0007669"/>
    <property type="project" value="TreeGrafter"/>
</dbReference>
<dbReference type="Proteomes" id="UP001374579">
    <property type="component" value="Unassembled WGS sequence"/>
</dbReference>
<dbReference type="GO" id="GO:0050808">
    <property type="term" value="P:synapse organization"/>
    <property type="evidence" value="ECO:0007669"/>
    <property type="project" value="TreeGrafter"/>
</dbReference>
<dbReference type="SUPFAM" id="SSF48726">
    <property type="entry name" value="Immunoglobulin"/>
    <property type="match status" value="2"/>
</dbReference>
<dbReference type="Gene3D" id="2.60.40.10">
    <property type="entry name" value="Immunoglobulins"/>
    <property type="match status" value="2"/>
</dbReference>
<dbReference type="PANTHER" id="PTHR23279">
    <property type="entry name" value="DEFECTIVE PROBOSCIS EXTENSION RESPONSE DPR -RELATED"/>
    <property type="match status" value="1"/>
</dbReference>
<accession>A0AAN9C4H2</accession>
<dbReference type="SMART" id="SM00409">
    <property type="entry name" value="IG"/>
    <property type="match status" value="2"/>
</dbReference>
<dbReference type="InterPro" id="IPR003598">
    <property type="entry name" value="Ig_sub2"/>
</dbReference>
<name>A0AAN9C4H2_9CAEN</name>
<dbReference type="InterPro" id="IPR036179">
    <property type="entry name" value="Ig-like_dom_sf"/>
</dbReference>
<dbReference type="InterPro" id="IPR007110">
    <property type="entry name" value="Ig-like_dom"/>
</dbReference>
<reference evidence="2 3" key="1">
    <citation type="submission" date="2024-02" db="EMBL/GenBank/DDBJ databases">
        <title>Chromosome-scale genome assembly of the rough periwinkle Littorina saxatilis.</title>
        <authorList>
            <person name="De Jode A."/>
            <person name="Faria R."/>
            <person name="Formenti G."/>
            <person name="Sims Y."/>
            <person name="Smith T.P."/>
            <person name="Tracey A."/>
            <person name="Wood J.M.D."/>
            <person name="Zagrodzka Z.B."/>
            <person name="Johannesson K."/>
            <person name="Butlin R.K."/>
            <person name="Leder E.H."/>
        </authorList>
    </citation>
    <scope>NUCLEOTIDE SEQUENCE [LARGE SCALE GENOMIC DNA]</scope>
    <source>
        <strain evidence="2">Snail1</strain>
        <tissue evidence="2">Muscle</tissue>
    </source>
</reference>
<feature type="domain" description="Ig-like" evidence="1">
    <location>
        <begin position="177"/>
        <end position="277"/>
    </location>
</feature>
<gene>
    <name evidence="2" type="ORF">V1264_002155</name>
</gene>
<dbReference type="InterPro" id="IPR013098">
    <property type="entry name" value="Ig_I-set"/>
</dbReference>
<proteinExistence type="predicted"/>
<organism evidence="2 3">
    <name type="scientific">Littorina saxatilis</name>
    <dbReference type="NCBI Taxonomy" id="31220"/>
    <lineage>
        <taxon>Eukaryota</taxon>
        <taxon>Metazoa</taxon>
        <taxon>Spiralia</taxon>
        <taxon>Lophotrochozoa</taxon>
        <taxon>Mollusca</taxon>
        <taxon>Gastropoda</taxon>
        <taxon>Caenogastropoda</taxon>
        <taxon>Littorinimorpha</taxon>
        <taxon>Littorinoidea</taxon>
        <taxon>Littorinidae</taxon>
        <taxon>Littorina</taxon>
    </lineage>
</organism>
<dbReference type="Pfam" id="PF13927">
    <property type="entry name" value="Ig_3"/>
    <property type="match status" value="1"/>
</dbReference>
<dbReference type="SMART" id="SM00408">
    <property type="entry name" value="IGc2"/>
    <property type="match status" value="2"/>
</dbReference>
<evidence type="ECO:0000313" key="3">
    <source>
        <dbReference type="Proteomes" id="UP001374579"/>
    </source>
</evidence>
<dbReference type="AlphaFoldDB" id="A0AAN9C4H2"/>
<evidence type="ECO:0000259" key="1">
    <source>
        <dbReference type="PROSITE" id="PS50835"/>
    </source>
</evidence>
<comment type="caution">
    <text evidence="2">The sequence shown here is derived from an EMBL/GenBank/DDBJ whole genome shotgun (WGS) entry which is preliminary data.</text>
</comment>
<dbReference type="PROSITE" id="PS50835">
    <property type="entry name" value="IG_LIKE"/>
    <property type="match status" value="2"/>
</dbReference>
<sequence>MLDETFLKLSWLRGATEHEWITDHGVQRRGLNLGVFIHRTFALFLMSLLLQVCQSQRDLDYRNPTTDLPPKFLKTPVDVTVREGSMAVLPCAVQYLGPRQVAWRRVDSDDKHFLTVGTFTWARGNNVMIEYHQEPGYITHWNLLIKNVREQDAGVYECQITAKKKIVRFVTLHISGPPVSEPGISVKGKEYVEKGDPIHLICNATGGSQIPEDIDWFKDGSKIDTRRKNHQVVITKFRSIEQQALISELIIDHSRMRDSGTYICRSSEKEIDSLKVTVLVADTNNVKRDKPEGTTSEESKLAASSSATRTSSLTSLTLLLWVLLCCDLVT</sequence>
<evidence type="ECO:0000313" key="2">
    <source>
        <dbReference type="EMBL" id="KAK7116484.1"/>
    </source>
</evidence>
<keyword evidence="3" id="KW-1185">Reference proteome</keyword>